<dbReference type="Gene3D" id="3.90.25.10">
    <property type="entry name" value="UDP-galactose 4-epimerase, domain 1"/>
    <property type="match status" value="1"/>
</dbReference>
<sequence>MILVTGATGTVGREVVRLLVARGAAVRAMTRNPANVPASLGVDIARADFDNSASLRAAVAGVESVFLLTAPASPSPHHDVALLEAAVAAGVSRVVKLSAIGTGETDDHNRTVGAWHQQAERAVHTSGAAWTVLRPSAFASNTLYWAPAIRSGSPVRNLTGNGRQGVIDPRDVAAVAVESLVSSAHAGQTYTLTGPDLLAVPDQAAQLERLLGRPVTTIDVPLDVARDEMIASGLNSSVVDVIVTGSGWARAGHNAVLTEDVPRLLGRPATSFEAWALDHLGTFAQRRSK</sequence>
<reference evidence="3" key="1">
    <citation type="submission" date="2016-07" db="EMBL/GenBank/DDBJ databases">
        <title>Sequence Frankia sp. strain CcI1.17.</title>
        <authorList>
            <person name="Ghodhbane-Gtari F."/>
            <person name="Swanson E."/>
            <person name="Gueddou A."/>
            <person name="Morris K."/>
            <person name="Hezbri K."/>
            <person name="Ktari A."/>
            <person name="Nouioui I."/>
            <person name="Abebe-Akele F."/>
            <person name="Simpson S."/>
            <person name="Thomas K."/>
            <person name="Gtari M."/>
            <person name="Tisa L.S."/>
            <person name="Hurst S."/>
        </authorList>
    </citation>
    <scope>NUCLEOTIDE SEQUENCE [LARGE SCALE GENOMIC DNA]</scope>
    <source>
        <strain evidence="3">Cc1.17</strain>
    </source>
</reference>
<dbReference type="SUPFAM" id="SSF51735">
    <property type="entry name" value="NAD(P)-binding Rossmann-fold domains"/>
    <property type="match status" value="1"/>
</dbReference>
<gene>
    <name evidence="2" type="ORF">CC117_00125</name>
</gene>
<dbReference type="EMBL" id="MBLM01000002">
    <property type="protein sequence ID" value="OHV46478.1"/>
    <property type="molecule type" value="Genomic_DNA"/>
</dbReference>
<keyword evidence="3" id="KW-1185">Reference proteome</keyword>
<dbReference type="InterPro" id="IPR051604">
    <property type="entry name" value="Ergot_Alk_Oxidoreductase"/>
</dbReference>
<dbReference type="InterPro" id="IPR036291">
    <property type="entry name" value="NAD(P)-bd_dom_sf"/>
</dbReference>
<dbReference type="PANTHER" id="PTHR43162">
    <property type="match status" value="1"/>
</dbReference>
<dbReference type="AlphaFoldDB" id="A0A1S1RI52"/>
<dbReference type="Proteomes" id="UP000179627">
    <property type="component" value="Unassembled WGS sequence"/>
</dbReference>
<comment type="caution">
    <text evidence="2">The sequence shown here is derived from an EMBL/GenBank/DDBJ whole genome shotgun (WGS) entry which is preliminary data.</text>
</comment>
<accession>A0A1S1RI52</accession>
<protein>
    <submittedName>
        <fullName evidence="2">NAD(P)-dependent oxidoreductase</fullName>
    </submittedName>
</protein>
<dbReference type="PANTHER" id="PTHR43162:SF1">
    <property type="entry name" value="PRESTALK A DIFFERENTIATION PROTEIN A"/>
    <property type="match status" value="1"/>
</dbReference>
<dbReference type="InterPro" id="IPR016040">
    <property type="entry name" value="NAD(P)-bd_dom"/>
</dbReference>
<proteinExistence type="predicted"/>
<name>A0A1S1RI52_9ACTN</name>
<dbReference type="RefSeq" id="WP_071082008.1">
    <property type="nucleotide sequence ID" value="NZ_MBLM01000002.1"/>
</dbReference>
<organism evidence="2 3">
    <name type="scientific">Parafrankia colletiae</name>
    <dbReference type="NCBI Taxonomy" id="573497"/>
    <lineage>
        <taxon>Bacteria</taxon>
        <taxon>Bacillati</taxon>
        <taxon>Actinomycetota</taxon>
        <taxon>Actinomycetes</taxon>
        <taxon>Frankiales</taxon>
        <taxon>Frankiaceae</taxon>
        <taxon>Parafrankia</taxon>
    </lineage>
</organism>
<dbReference type="OrthoDB" id="3207931at2"/>
<feature type="domain" description="NAD(P)-binding" evidence="1">
    <location>
        <begin position="6"/>
        <end position="180"/>
    </location>
</feature>
<evidence type="ECO:0000259" key="1">
    <source>
        <dbReference type="Pfam" id="PF13460"/>
    </source>
</evidence>
<evidence type="ECO:0000313" key="3">
    <source>
        <dbReference type="Proteomes" id="UP000179627"/>
    </source>
</evidence>
<evidence type="ECO:0000313" key="2">
    <source>
        <dbReference type="EMBL" id="OHV46478.1"/>
    </source>
</evidence>
<dbReference type="Pfam" id="PF13460">
    <property type="entry name" value="NAD_binding_10"/>
    <property type="match status" value="1"/>
</dbReference>
<dbReference type="Gene3D" id="3.40.50.720">
    <property type="entry name" value="NAD(P)-binding Rossmann-like Domain"/>
    <property type="match status" value="1"/>
</dbReference>